<organism evidence="2 3">
    <name type="scientific">Eumeta variegata</name>
    <name type="common">Bagworm moth</name>
    <name type="synonym">Eumeta japonica</name>
    <dbReference type="NCBI Taxonomy" id="151549"/>
    <lineage>
        <taxon>Eukaryota</taxon>
        <taxon>Metazoa</taxon>
        <taxon>Ecdysozoa</taxon>
        <taxon>Arthropoda</taxon>
        <taxon>Hexapoda</taxon>
        <taxon>Insecta</taxon>
        <taxon>Pterygota</taxon>
        <taxon>Neoptera</taxon>
        <taxon>Endopterygota</taxon>
        <taxon>Lepidoptera</taxon>
        <taxon>Glossata</taxon>
        <taxon>Ditrysia</taxon>
        <taxon>Tineoidea</taxon>
        <taxon>Psychidae</taxon>
        <taxon>Oiketicinae</taxon>
        <taxon>Eumeta</taxon>
    </lineage>
</organism>
<dbReference type="EMBL" id="BGZK01000789">
    <property type="protein sequence ID" value="GBP60493.1"/>
    <property type="molecule type" value="Genomic_DNA"/>
</dbReference>
<evidence type="ECO:0000256" key="1">
    <source>
        <dbReference type="SAM" id="MobiDB-lite"/>
    </source>
</evidence>
<accession>A0A4C1XBB1</accession>
<sequence>MKYLLEQKPKKKPVRRFPGGASADAGAGAGVGVRRTGRAAGHQFICMKRTSHYGPLRCMAGGRGRRGAQPRRVLHRNDDHYRYHVCKLLCTGITIVHVDVCILHMH</sequence>
<proteinExistence type="predicted"/>
<protein>
    <submittedName>
        <fullName evidence="2">Uncharacterized protein</fullName>
    </submittedName>
</protein>
<reference evidence="2 3" key="1">
    <citation type="journal article" date="2019" name="Commun. Biol.">
        <title>The bagworm genome reveals a unique fibroin gene that provides high tensile strength.</title>
        <authorList>
            <person name="Kono N."/>
            <person name="Nakamura H."/>
            <person name="Ohtoshi R."/>
            <person name="Tomita M."/>
            <person name="Numata K."/>
            <person name="Arakawa K."/>
        </authorList>
    </citation>
    <scope>NUCLEOTIDE SEQUENCE [LARGE SCALE GENOMIC DNA]</scope>
</reference>
<evidence type="ECO:0000313" key="2">
    <source>
        <dbReference type="EMBL" id="GBP60493.1"/>
    </source>
</evidence>
<feature type="region of interest" description="Disordered" evidence="1">
    <location>
        <begin position="1"/>
        <end position="32"/>
    </location>
</feature>
<name>A0A4C1XBB1_EUMVA</name>
<gene>
    <name evidence="2" type="ORF">EVAR_46701_1</name>
</gene>
<dbReference type="Proteomes" id="UP000299102">
    <property type="component" value="Unassembled WGS sequence"/>
</dbReference>
<comment type="caution">
    <text evidence="2">The sequence shown here is derived from an EMBL/GenBank/DDBJ whole genome shotgun (WGS) entry which is preliminary data.</text>
</comment>
<evidence type="ECO:0000313" key="3">
    <source>
        <dbReference type="Proteomes" id="UP000299102"/>
    </source>
</evidence>
<keyword evidence="3" id="KW-1185">Reference proteome</keyword>
<feature type="compositionally biased region" description="Low complexity" evidence="1">
    <location>
        <begin position="19"/>
        <end position="32"/>
    </location>
</feature>
<dbReference type="AlphaFoldDB" id="A0A4C1XBB1"/>